<evidence type="ECO:0000313" key="2">
    <source>
        <dbReference type="EMBL" id="PPQ98111.1"/>
    </source>
</evidence>
<dbReference type="Proteomes" id="UP000284706">
    <property type="component" value="Unassembled WGS sequence"/>
</dbReference>
<protein>
    <recommendedName>
        <fullName evidence="4">F-box domain-containing protein</fullName>
    </recommendedName>
</protein>
<evidence type="ECO:0008006" key="4">
    <source>
        <dbReference type="Google" id="ProtNLM"/>
    </source>
</evidence>
<evidence type="ECO:0000313" key="3">
    <source>
        <dbReference type="Proteomes" id="UP000284706"/>
    </source>
</evidence>
<feature type="compositionally biased region" description="Basic residues" evidence="1">
    <location>
        <begin position="310"/>
        <end position="323"/>
    </location>
</feature>
<keyword evidence="3" id="KW-1185">Reference proteome</keyword>
<dbReference type="AlphaFoldDB" id="A0A409Y577"/>
<sequence length="416" mass="46727">MLDRNTSNLSIEQQSLNKTGRGRIIKRLSYKEKRDVCISPKVQIWTPPCGTWPSTSSGSFTLIPPELVCLIFEFCVLESLSALRLLNRHLRYTVDTWPVYAELLRHVPGPLCLFTKTGAARFFTAPQLRNVLHTPACFVCGKRGSYLYLPRCLRACFPCLYVSWQLATITIPETYKYYSDALSEQDIHADIPFVLADPGLTRDVRTRLLEQPGLLTCVDDPEVYFRPARRLASYWDVHAAAWDRRSEGRGADEDPWMTRKLHEGPHGGWGARQLCKVLFGEAREVSTLFPYVAQVQASPDAASSGQGQSRPRRGRGRGRKSKKAKDTSGARARARGAYALLSCRACAVPEKEAYRAFWQDMGMLPSGFLLTRLEGGLEAEYDEQGFLEHVGECEAAQRLWENPALGRGFNWGAESG</sequence>
<feature type="region of interest" description="Disordered" evidence="1">
    <location>
        <begin position="299"/>
        <end position="331"/>
    </location>
</feature>
<dbReference type="STRING" id="231916.A0A409Y577"/>
<evidence type="ECO:0000256" key="1">
    <source>
        <dbReference type="SAM" id="MobiDB-lite"/>
    </source>
</evidence>
<dbReference type="InParanoid" id="A0A409Y577"/>
<dbReference type="OrthoDB" id="2687876at2759"/>
<name>A0A409Y577_9AGAR</name>
<comment type="caution">
    <text evidence="2">The sequence shown here is derived from an EMBL/GenBank/DDBJ whole genome shotgun (WGS) entry which is preliminary data.</text>
</comment>
<organism evidence="2 3">
    <name type="scientific">Gymnopilus dilepis</name>
    <dbReference type="NCBI Taxonomy" id="231916"/>
    <lineage>
        <taxon>Eukaryota</taxon>
        <taxon>Fungi</taxon>
        <taxon>Dikarya</taxon>
        <taxon>Basidiomycota</taxon>
        <taxon>Agaricomycotina</taxon>
        <taxon>Agaricomycetes</taxon>
        <taxon>Agaricomycetidae</taxon>
        <taxon>Agaricales</taxon>
        <taxon>Agaricineae</taxon>
        <taxon>Hymenogastraceae</taxon>
        <taxon>Gymnopilus</taxon>
    </lineage>
</organism>
<reference evidence="2 3" key="1">
    <citation type="journal article" date="2018" name="Evol. Lett.">
        <title>Horizontal gene cluster transfer increased hallucinogenic mushroom diversity.</title>
        <authorList>
            <person name="Reynolds H.T."/>
            <person name="Vijayakumar V."/>
            <person name="Gluck-Thaler E."/>
            <person name="Korotkin H.B."/>
            <person name="Matheny P.B."/>
            <person name="Slot J.C."/>
        </authorList>
    </citation>
    <scope>NUCLEOTIDE SEQUENCE [LARGE SCALE GENOMIC DNA]</scope>
    <source>
        <strain evidence="2 3">SRW20</strain>
    </source>
</reference>
<dbReference type="EMBL" id="NHYE01001147">
    <property type="protein sequence ID" value="PPQ98111.1"/>
    <property type="molecule type" value="Genomic_DNA"/>
</dbReference>
<accession>A0A409Y577</accession>
<gene>
    <name evidence="2" type="ORF">CVT26_003245</name>
</gene>
<proteinExistence type="predicted"/>